<organism evidence="1">
    <name type="scientific">Sesamum latifolium</name>
    <dbReference type="NCBI Taxonomy" id="2727402"/>
    <lineage>
        <taxon>Eukaryota</taxon>
        <taxon>Viridiplantae</taxon>
        <taxon>Streptophyta</taxon>
        <taxon>Embryophyta</taxon>
        <taxon>Tracheophyta</taxon>
        <taxon>Spermatophyta</taxon>
        <taxon>Magnoliopsida</taxon>
        <taxon>eudicotyledons</taxon>
        <taxon>Gunneridae</taxon>
        <taxon>Pentapetalae</taxon>
        <taxon>asterids</taxon>
        <taxon>lamiids</taxon>
        <taxon>Lamiales</taxon>
        <taxon>Pedaliaceae</taxon>
        <taxon>Sesamum</taxon>
    </lineage>
</organism>
<proteinExistence type="predicted"/>
<reference evidence="1" key="1">
    <citation type="submission" date="2020-06" db="EMBL/GenBank/DDBJ databases">
        <authorList>
            <person name="Li T."/>
            <person name="Hu X."/>
            <person name="Zhang T."/>
            <person name="Song X."/>
            <person name="Zhang H."/>
            <person name="Dai N."/>
            <person name="Sheng W."/>
            <person name="Hou X."/>
            <person name="Wei L."/>
        </authorList>
    </citation>
    <scope>NUCLEOTIDE SEQUENCE</scope>
    <source>
        <strain evidence="1">KEN1</strain>
        <tissue evidence="1">Leaf</tissue>
    </source>
</reference>
<dbReference type="AlphaFoldDB" id="A0AAW2VYK9"/>
<evidence type="ECO:0000313" key="1">
    <source>
        <dbReference type="EMBL" id="KAL0434482.1"/>
    </source>
</evidence>
<protein>
    <submittedName>
        <fullName evidence="1">LINE-1 retrotransposable element O protein</fullName>
    </submittedName>
</protein>
<gene>
    <name evidence="1" type="ORF">Slati_2782500</name>
</gene>
<dbReference type="EMBL" id="JACGWN010000009">
    <property type="protein sequence ID" value="KAL0434482.1"/>
    <property type="molecule type" value="Genomic_DNA"/>
</dbReference>
<accession>A0AAW2VYK9</accession>
<reference evidence="1" key="2">
    <citation type="journal article" date="2024" name="Plant">
        <title>Genomic evolution and insights into agronomic trait innovations of Sesamum species.</title>
        <authorList>
            <person name="Miao H."/>
            <person name="Wang L."/>
            <person name="Qu L."/>
            <person name="Liu H."/>
            <person name="Sun Y."/>
            <person name="Le M."/>
            <person name="Wang Q."/>
            <person name="Wei S."/>
            <person name="Zheng Y."/>
            <person name="Lin W."/>
            <person name="Duan Y."/>
            <person name="Cao H."/>
            <person name="Xiong S."/>
            <person name="Wang X."/>
            <person name="Wei L."/>
            <person name="Li C."/>
            <person name="Ma Q."/>
            <person name="Ju M."/>
            <person name="Zhao R."/>
            <person name="Li G."/>
            <person name="Mu C."/>
            <person name="Tian Q."/>
            <person name="Mei H."/>
            <person name="Zhang T."/>
            <person name="Gao T."/>
            <person name="Zhang H."/>
        </authorList>
    </citation>
    <scope>NUCLEOTIDE SEQUENCE</scope>
    <source>
        <strain evidence="1">KEN1</strain>
    </source>
</reference>
<comment type="caution">
    <text evidence="1">The sequence shown here is derived from an EMBL/GenBank/DDBJ whole genome shotgun (WGS) entry which is preliminary data.</text>
</comment>
<sequence length="287" mass="32594">MWADLFSKAKVVHVAVACSDHSMLLLALDGILTRSTARKKRRFRFEAVWASSSACAAVIQQAWGSTRDPAPNGVLDKTRECRLQLMQWDRECFGNIRWKTKELNDKICRMEEGVITPMVKAEVESLKDSMDKLAASEEILWKQRSKALWLAAGDRNTSFFHAKANERRLNKKIKCIKNEAGVEVKDKEEIQNVVSSYFRDIFGFIHPTIDAMEEVLGNMDRRVTDAMNDALDLPFMSEEVLNALKQMHPLKSPGPDGMSPIFYQKYWSLVGPDVCSLIAFILFGLSQ</sequence>
<name>A0AAW2VYK9_9LAMI</name>